<reference evidence="1 2" key="1">
    <citation type="journal article" date="2012" name="Genome Biol.">
        <title>Genome and low-iron response of an oceanic diatom adapted to chronic iron limitation.</title>
        <authorList>
            <person name="Lommer M."/>
            <person name="Specht M."/>
            <person name="Roy A.S."/>
            <person name="Kraemer L."/>
            <person name="Andreson R."/>
            <person name="Gutowska M.A."/>
            <person name="Wolf J."/>
            <person name="Bergner S.V."/>
            <person name="Schilhabel M.B."/>
            <person name="Klostermeier U.C."/>
            <person name="Beiko R.G."/>
            <person name="Rosenstiel P."/>
            <person name="Hippler M."/>
            <person name="Laroche J."/>
        </authorList>
    </citation>
    <scope>NUCLEOTIDE SEQUENCE [LARGE SCALE GENOMIC DNA]</scope>
    <source>
        <strain evidence="1 2">CCMP1005</strain>
    </source>
</reference>
<dbReference type="Proteomes" id="UP000266841">
    <property type="component" value="Unassembled WGS sequence"/>
</dbReference>
<dbReference type="OrthoDB" id="47093at2759"/>
<accession>K0RCM0</accession>
<evidence type="ECO:0000313" key="1">
    <source>
        <dbReference type="EMBL" id="EJK44222.1"/>
    </source>
</evidence>
<keyword evidence="2" id="KW-1185">Reference proteome</keyword>
<dbReference type="AlphaFoldDB" id="K0RCM0"/>
<proteinExistence type="predicted"/>
<protein>
    <submittedName>
        <fullName evidence="1">Uncharacterized protein</fullName>
    </submittedName>
</protein>
<gene>
    <name evidence="1" type="ORF">THAOC_37256</name>
</gene>
<dbReference type="EMBL" id="AGNL01050009">
    <property type="protein sequence ID" value="EJK44222.1"/>
    <property type="molecule type" value="Genomic_DNA"/>
</dbReference>
<organism evidence="1 2">
    <name type="scientific">Thalassiosira oceanica</name>
    <name type="common">Marine diatom</name>
    <dbReference type="NCBI Taxonomy" id="159749"/>
    <lineage>
        <taxon>Eukaryota</taxon>
        <taxon>Sar</taxon>
        <taxon>Stramenopiles</taxon>
        <taxon>Ochrophyta</taxon>
        <taxon>Bacillariophyta</taxon>
        <taxon>Coscinodiscophyceae</taxon>
        <taxon>Thalassiosirophycidae</taxon>
        <taxon>Thalassiosirales</taxon>
        <taxon>Thalassiosiraceae</taxon>
        <taxon>Thalassiosira</taxon>
    </lineage>
</organism>
<evidence type="ECO:0000313" key="2">
    <source>
        <dbReference type="Proteomes" id="UP000266841"/>
    </source>
</evidence>
<name>K0RCM0_THAOC</name>
<comment type="caution">
    <text evidence="1">The sequence shown here is derived from an EMBL/GenBank/DDBJ whole genome shotgun (WGS) entry which is preliminary data.</text>
</comment>
<sequence length="229" mass="24097">MGGKASKILEETTLVKCSAHGDGSPVICGAPVSEPIEGMKGGKDGRYKLGDKEVVQIKSHGMIKKHSTVIDSDGKIQAYVVNKTKSMTKGESYILKTSPSYEGQEPVDIELLSKWCGIDKDMKLYGFAKIESKKTGMTTGKATYSIVDGGDDKFKQLYEAEKLSTMNFHCVVRSAGGDPVATLVMAGMTVHVAVRAAEGVDLAAVLLTAWSTFSPDGATAGALAGAGVI</sequence>